<name>A0AAU7C9Q3_9BACT</name>
<reference evidence="1" key="1">
    <citation type="submission" date="2024-05" db="EMBL/GenBank/DDBJ databases">
        <title>Planctomycetes of the genus Singulisphaera possess chitinolytic capabilities.</title>
        <authorList>
            <person name="Ivanova A."/>
        </authorList>
    </citation>
    <scope>NUCLEOTIDE SEQUENCE</scope>
    <source>
        <strain evidence="1">Ch08T</strain>
    </source>
</reference>
<proteinExistence type="predicted"/>
<protein>
    <submittedName>
        <fullName evidence="1">Uncharacterized protein</fullName>
    </submittedName>
</protein>
<dbReference type="EMBL" id="CP155447">
    <property type="protein sequence ID" value="XBH01486.1"/>
    <property type="molecule type" value="Genomic_DNA"/>
</dbReference>
<dbReference type="AlphaFoldDB" id="A0AAU7C9Q3"/>
<accession>A0AAU7C9Q3</accession>
<organism evidence="1">
    <name type="scientific">Singulisphaera sp. Ch08</name>
    <dbReference type="NCBI Taxonomy" id="3120278"/>
    <lineage>
        <taxon>Bacteria</taxon>
        <taxon>Pseudomonadati</taxon>
        <taxon>Planctomycetota</taxon>
        <taxon>Planctomycetia</taxon>
        <taxon>Isosphaerales</taxon>
        <taxon>Isosphaeraceae</taxon>
        <taxon>Singulisphaera</taxon>
    </lineage>
</organism>
<gene>
    <name evidence="1" type="ORF">V5E97_24400</name>
</gene>
<sequence>MTITWIQVEIQNGSGLPVAIGGQGDITLRNDSGLPIIILNGQSAGAPGVTHVSIAATQTADISRTPNVDLTVQVARYDFDDTPPIAIPGVIALSFPIRTMLSNANLTQLGAALPAGTQPTFSIAPDGMINTISLI</sequence>
<evidence type="ECO:0000313" key="1">
    <source>
        <dbReference type="EMBL" id="XBH01486.1"/>
    </source>
</evidence>
<dbReference type="RefSeq" id="WP_406694212.1">
    <property type="nucleotide sequence ID" value="NZ_CP155447.1"/>
</dbReference>